<evidence type="ECO:0000313" key="8">
    <source>
        <dbReference type="Proteomes" id="UP000007646"/>
    </source>
</evidence>
<organism evidence="7 8">
    <name type="scientific">Loxodonta africana</name>
    <name type="common">African elephant</name>
    <dbReference type="NCBI Taxonomy" id="9785"/>
    <lineage>
        <taxon>Eukaryota</taxon>
        <taxon>Metazoa</taxon>
        <taxon>Chordata</taxon>
        <taxon>Craniata</taxon>
        <taxon>Vertebrata</taxon>
        <taxon>Euteleostomi</taxon>
        <taxon>Mammalia</taxon>
        <taxon>Eutheria</taxon>
        <taxon>Afrotheria</taxon>
        <taxon>Proboscidea</taxon>
        <taxon>Elephantidae</taxon>
        <taxon>Loxodonta</taxon>
    </lineage>
</organism>
<reference evidence="7" key="3">
    <citation type="submission" date="2025-09" db="UniProtKB">
        <authorList>
            <consortium name="Ensembl"/>
        </authorList>
    </citation>
    <scope>IDENTIFICATION</scope>
    <source>
        <strain evidence="7">Isolate ISIS603380</strain>
    </source>
</reference>
<accession>G3T954</accession>
<comment type="similarity">
    <text evidence="2">Belongs to the MS4A family.</text>
</comment>
<dbReference type="Ensembl" id="ENSLAFT00000012297.3">
    <property type="protein sequence ID" value="ENSLAFP00000010280.3"/>
    <property type="gene ID" value="ENSLAFG00000020746.3"/>
</dbReference>
<dbReference type="GeneTree" id="ENSGT00940000155376"/>
<feature type="transmembrane region" description="Helical" evidence="6">
    <location>
        <begin position="112"/>
        <end position="132"/>
    </location>
</feature>
<feature type="transmembrane region" description="Helical" evidence="6">
    <location>
        <begin position="153"/>
        <end position="173"/>
    </location>
</feature>
<dbReference type="GO" id="GO:0005886">
    <property type="term" value="C:plasma membrane"/>
    <property type="evidence" value="ECO:0007669"/>
    <property type="project" value="TreeGrafter"/>
</dbReference>
<keyword evidence="5 6" id="KW-0472">Membrane</keyword>
<reference evidence="7 8" key="1">
    <citation type="submission" date="2009-06" db="EMBL/GenBank/DDBJ databases">
        <title>The Genome Sequence of Loxodonta africana (African elephant).</title>
        <authorList>
            <person name="Di Palma F."/>
            <person name="Heiman D."/>
            <person name="Young S."/>
            <person name="Johnson J."/>
            <person name="Lander E.S."/>
            <person name="Lindblad-Toh K."/>
        </authorList>
    </citation>
    <scope>NUCLEOTIDE SEQUENCE [LARGE SCALE GENOMIC DNA]</scope>
    <source>
        <strain evidence="7 8">Isolate ISIS603380</strain>
    </source>
</reference>
<dbReference type="Pfam" id="PF04103">
    <property type="entry name" value="CD20"/>
    <property type="match status" value="1"/>
</dbReference>
<dbReference type="InParanoid" id="G3T954"/>
<keyword evidence="8" id="KW-1185">Reference proteome</keyword>
<dbReference type="FunCoup" id="G3T954">
    <property type="interactions" value="15"/>
</dbReference>
<dbReference type="PANTHER" id="PTHR23320:SF128">
    <property type="entry name" value="MEMBRANE-SPANNING 4-DOMAINS SUBFAMILY A MEMBER 4A"/>
    <property type="match status" value="1"/>
</dbReference>
<evidence type="ECO:0000256" key="6">
    <source>
        <dbReference type="SAM" id="Phobius"/>
    </source>
</evidence>
<keyword evidence="4 6" id="KW-1133">Transmembrane helix</keyword>
<dbReference type="PANTHER" id="PTHR23320">
    <property type="entry name" value="MEMBRANE-SPANNING 4-DOMAINS SUBFAMILY A MS4A -RELATED"/>
    <property type="match status" value="1"/>
</dbReference>
<dbReference type="GO" id="GO:0005794">
    <property type="term" value="C:Golgi apparatus"/>
    <property type="evidence" value="ECO:0007669"/>
    <property type="project" value="TreeGrafter"/>
</dbReference>
<dbReference type="InterPro" id="IPR007237">
    <property type="entry name" value="CD20-like"/>
</dbReference>
<dbReference type="InterPro" id="IPR030417">
    <property type="entry name" value="MS4A"/>
</dbReference>
<protein>
    <submittedName>
        <fullName evidence="7">Uncharacterized protein</fullName>
    </submittedName>
</protein>
<feature type="transmembrane region" description="Helical" evidence="6">
    <location>
        <begin position="81"/>
        <end position="100"/>
    </location>
</feature>
<evidence type="ECO:0000256" key="4">
    <source>
        <dbReference type="ARBA" id="ARBA00022989"/>
    </source>
</evidence>
<keyword evidence="3 6" id="KW-0812">Transmembrane</keyword>
<evidence type="ECO:0000313" key="7">
    <source>
        <dbReference type="Ensembl" id="ENSLAFP00000010280.3"/>
    </source>
</evidence>
<sequence length="189" mass="19971">MQGMQQATPGPGPSVPQIAQLVNLHSYVRKGMPEKFLKGEPKVLGVVQILIAVMNLSLGIIMLCVLLPFRGINPISVYVGYPLWGSVTFLASGSLSIVAGNRTTKCLVESSLGLNIASAVNASVGIIITSLRRIFDIYVQFLEFPTITTGMDGLVLTLSVLELCIAVSLSAFGCQVTCCNPDSVSTGLP</sequence>
<evidence type="ECO:0000256" key="3">
    <source>
        <dbReference type="ARBA" id="ARBA00022692"/>
    </source>
</evidence>
<comment type="subcellular location">
    <subcellularLocation>
        <location evidence="1">Membrane</location>
        <topology evidence="1">Multi-pass membrane protein</topology>
    </subcellularLocation>
</comment>
<reference evidence="7" key="2">
    <citation type="submission" date="2025-08" db="UniProtKB">
        <authorList>
            <consortium name="Ensembl"/>
        </authorList>
    </citation>
    <scope>IDENTIFICATION</scope>
    <source>
        <strain evidence="7">Isolate ISIS603380</strain>
    </source>
</reference>
<dbReference type="AlphaFoldDB" id="G3T954"/>
<dbReference type="Proteomes" id="UP000007646">
    <property type="component" value="Unassembled WGS sequence"/>
</dbReference>
<evidence type="ECO:0000256" key="1">
    <source>
        <dbReference type="ARBA" id="ARBA00004141"/>
    </source>
</evidence>
<proteinExistence type="inferred from homology"/>
<evidence type="ECO:0000256" key="2">
    <source>
        <dbReference type="ARBA" id="ARBA00009565"/>
    </source>
</evidence>
<evidence type="ECO:0000256" key="5">
    <source>
        <dbReference type="ARBA" id="ARBA00023136"/>
    </source>
</evidence>
<feature type="transmembrane region" description="Helical" evidence="6">
    <location>
        <begin position="43"/>
        <end position="69"/>
    </location>
</feature>
<name>G3T954_LOXAF</name>